<feature type="coiled-coil region" evidence="1">
    <location>
        <begin position="257"/>
        <end position="284"/>
    </location>
</feature>
<dbReference type="HOGENOM" id="CLU_845908_0_0_1"/>
<organism evidence="3 4">
    <name type="scientific">Globisporangium ultimum (strain ATCC 200006 / CBS 805.95 / DAOM BR144)</name>
    <name type="common">Pythium ultimum</name>
    <dbReference type="NCBI Taxonomy" id="431595"/>
    <lineage>
        <taxon>Eukaryota</taxon>
        <taxon>Sar</taxon>
        <taxon>Stramenopiles</taxon>
        <taxon>Oomycota</taxon>
        <taxon>Peronosporomycetes</taxon>
        <taxon>Pythiales</taxon>
        <taxon>Pythiaceae</taxon>
        <taxon>Globisporangium</taxon>
    </lineage>
</organism>
<feature type="compositionally biased region" description="Low complexity" evidence="2">
    <location>
        <begin position="223"/>
        <end position="235"/>
    </location>
</feature>
<reference evidence="4" key="1">
    <citation type="journal article" date="2010" name="Genome Biol.">
        <title>Genome sequence of the necrotrophic plant pathogen Pythium ultimum reveals original pathogenicity mechanisms and effector repertoire.</title>
        <authorList>
            <person name="Levesque C.A."/>
            <person name="Brouwer H."/>
            <person name="Cano L."/>
            <person name="Hamilton J.P."/>
            <person name="Holt C."/>
            <person name="Huitema E."/>
            <person name="Raffaele S."/>
            <person name="Robideau G.P."/>
            <person name="Thines M."/>
            <person name="Win J."/>
            <person name="Zerillo M.M."/>
            <person name="Beakes G.W."/>
            <person name="Boore J.L."/>
            <person name="Busam D."/>
            <person name="Dumas B."/>
            <person name="Ferriera S."/>
            <person name="Fuerstenberg S.I."/>
            <person name="Gachon C.M."/>
            <person name="Gaulin E."/>
            <person name="Govers F."/>
            <person name="Grenville-Briggs L."/>
            <person name="Horner N."/>
            <person name="Hostetler J."/>
            <person name="Jiang R.H."/>
            <person name="Johnson J."/>
            <person name="Krajaejun T."/>
            <person name="Lin H."/>
            <person name="Meijer H.J."/>
            <person name="Moore B."/>
            <person name="Morris P."/>
            <person name="Phuntmart V."/>
            <person name="Puiu D."/>
            <person name="Shetty J."/>
            <person name="Stajich J.E."/>
            <person name="Tripathy S."/>
            <person name="Wawra S."/>
            <person name="van West P."/>
            <person name="Whitty B.R."/>
            <person name="Coutinho P.M."/>
            <person name="Henrissat B."/>
            <person name="Martin F."/>
            <person name="Thomas P.D."/>
            <person name="Tyler B.M."/>
            <person name="De Vries R.P."/>
            <person name="Kamoun S."/>
            <person name="Yandell M."/>
            <person name="Tisserat N."/>
            <person name="Buell C.R."/>
        </authorList>
    </citation>
    <scope>NUCLEOTIDE SEQUENCE</scope>
    <source>
        <strain evidence="4">DAOM:BR144</strain>
    </source>
</reference>
<dbReference type="VEuPathDB" id="FungiDB:PYU1_G014809"/>
<dbReference type="EMBL" id="ADOS01001592">
    <property type="status" value="NOT_ANNOTATED_CDS"/>
    <property type="molecule type" value="Genomic_DNA"/>
</dbReference>
<reference evidence="3" key="3">
    <citation type="submission" date="2015-02" db="UniProtKB">
        <authorList>
            <consortium name="EnsemblProtists"/>
        </authorList>
    </citation>
    <scope>IDENTIFICATION</scope>
    <source>
        <strain evidence="3">DAOM BR144</strain>
    </source>
</reference>
<evidence type="ECO:0000256" key="2">
    <source>
        <dbReference type="SAM" id="MobiDB-lite"/>
    </source>
</evidence>
<reference evidence="4" key="2">
    <citation type="submission" date="2010-04" db="EMBL/GenBank/DDBJ databases">
        <authorList>
            <person name="Buell R."/>
            <person name="Hamilton J."/>
            <person name="Hostetler J."/>
        </authorList>
    </citation>
    <scope>NUCLEOTIDE SEQUENCE [LARGE SCALE GENOMIC DNA]</scope>
    <source>
        <strain evidence="4">DAOM:BR144</strain>
    </source>
</reference>
<dbReference type="Proteomes" id="UP000019132">
    <property type="component" value="Unassembled WGS sequence"/>
</dbReference>
<evidence type="ECO:0000256" key="1">
    <source>
        <dbReference type="SAM" id="Coils"/>
    </source>
</evidence>
<dbReference type="eggNOG" id="ENOG502SCEA">
    <property type="taxonomic scope" value="Eukaryota"/>
</dbReference>
<dbReference type="STRING" id="431595.K3XC91"/>
<name>K3XC91_GLOUD</name>
<evidence type="ECO:0000313" key="4">
    <source>
        <dbReference type="Proteomes" id="UP000019132"/>
    </source>
</evidence>
<dbReference type="EnsemblProtists" id="PYU1_T014840">
    <property type="protein sequence ID" value="PYU1_T014840"/>
    <property type="gene ID" value="PYU1_G014809"/>
</dbReference>
<sequence>MGALLRGLKRHPVSSFYDEGGLSSVLAGFLTTSSTPKDDEKRHTDEPAQPNGEIHALLVSQVTHLQAESTAQRQQIERRELRAKDEKMGEMRAALDKVAEWERLQMEQLQSTRPNGGVLDSKLHQQFTLLLAKYKALEHEHKETAAQRDEATRSLALYRDLEVRYAELEQAHLMQAAHVQRLQREKTHVAELKKAVRLQEKVIRQFEDTVRVESVQERRSSIPATATANRPAAPTQSANGGDSSDALLVTVRVKVLEEQLTTNARDAAREISRLNMRIMELEMKGRGASSNV</sequence>
<proteinExistence type="predicted"/>
<feature type="region of interest" description="Disordered" evidence="2">
    <location>
        <begin position="215"/>
        <end position="243"/>
    </location>
</feature>
<dbReference type="InParanoid" id="K3XC91"/>
<evidence type="ECO:0000313" key="3">
    <source>
        <dbReference type="EnsemblProtists" id="PYU1_T014840"/>
    </source>
</evidence>
<dbReference type="AlphaFoldDB" id="K3XC91"/>
<protein>
    <submittedName>
        <fullName evidence="3">Uncharacterized protein</fullName>
    </submittedName>
</protein>
<keyword evidence="4" id="KW-1185">Reference proteome</keyword>
<keyword evidence="1" id="KW-0175">Coiled coil</keyword>
<accession>K3XC91</accession>